<dbReference type="PANTHER" id="PTHR34846:SF7">
    <property type="entry name" value="BLL7811 PROTEIN"/>
    <property type="match status" value="1"/>
</dbReference>
<gene>
    <name evidence="2" type="ORF">LPC04_06515</name>
</gene>
<dbReference type="SUPFAM" id="SSF69118">
    <property type="entry name" value="AhpD-like"/>
    <property type="match status" value="1"/>
</dbReference>
<evidence type="ECO:0000313" key="2">
    <source>
        <dbReference type="EMBL" id="MCK9685367.1"/>
    </source>
</evidence>
<comment type="caution">
    <text evidence="2">The sequence shown here is derived from an EMBL/GenBank/DDBJ whole genome shotgun (WGS) entry which is preliminary data.</text>
</comment>
<proteinExistence type="predicted"/>
<dbReference type="AlphaFoldDB" id="A0A9X2BYG4"/>
<dbReference type="Pfam" id="PF02627">
    <property type="entry name" value="CMD"/>
    <property type="match status" value="1"/>
</dbReference>
<keyword evidence="3" id="KW-1185">Reference proteome</keyword>
<organism evidence="2 3">
    <name type="scientific">Scleromatobacter humisilvae</name>
    <dbReference type="NCBI Taxonomy" id="2897159"/>
    <lineage>
        <taxon>Bacteria</taxon>
        <taxon>Pseudomonadati</taxon>
        <taxon>Pseudomonadota</taxon>
        <taxon>Betaproteobacteria</taxon>
        <taxon>Burkholderiales</taxon>
        <taxon>Sphaerotilaceae</taxon>
        <taxon>Scleromatobacter</taxon>
    </lineage>
</organism>
<dbReference type="GO" id="GO:0051920">
    <property type="term" value="F:peroxiredoxin activity"/>
    <property type="evidence" value="ECO:0007669"/>
    <property type="project" value="InterPro"/>
</dbReference>
<dbReference type="InterPro" id="IPR029032">
    <property type="entry name" value="AhpD-like"/>
</dbReference>
<evidence type="ECO:0000313" key="3">
    <source>
        <dbReference type="Proteomes" id="UP001139353"/>
    </source>
</evidence>
<dbReference type="Proteomes" id="UP001139353">
    <property type="component" value="Unassembled WGS sequence"/>
</dbReference>
<dbReference type="Gene3D" id="1.20.1290.10">
    <property type="entry name" value="AhpD-like"/>
    <property type="match status" value="1"/>
</dbReference>
<sequence>MKNPALVLEGANAAIRSLISTVFSSGVPKSTLDLVGLRTGQMNNCELCIGQSLGSAEPGEAARARLDSVATWRAASCFSESERAALELCEAATTLANRYDSVPDALWRELKRHYDEKPLAGLVLFVAAMNMFTRVNVCTRQTQPEWVQAA</sequence>
<dbReference type="EMBL" id="JAJLJH010000001">
    <property type="protein sequence ID" value="MCK9685367.1"/>
    <property type="molecule type" value="Genomic_DNA"/>
</dbReference>
<feature type="domain" description="Carboxymuconolactone decarboxylase-like" evidence="1">
    <location>
        <begin position="21"/>
        <end position="89"/>
    </location>
</feature>
<reference evidence="2" key="1">
    <citation type="submission" date="2021-11" db="EMBL/GenBank/DDBJ databases">
        <title>BS-T2-15 a new species belonging to the Comamonadaceae family isolated from the soil of a French oak forest.</title>
        <authorList>
            <person name="Mieszkin S."/>
            <person name="Alain K."/>
        </authorList>
    </citation>
    <scope>NUCLEOTIDE SEQUENCE</scope>
    <source>
        <strain evidence="2">BS-T2-15</strain>
    </source>
</reference>
<dbReference type="RefSeq" id="WP_275681371.1">
    <property type="nucleotide sequence ID" value="NZ_JAJLJH010000001.1"/>
</dbReference>
<name>A0A9X2BYG4_9BURK</name>
<accession>A0A9X2BYG4</accession>
<evidence type="ECO:0000259" key="1">
    <source>
        <dbReference type="Pfam" id="PF02627"/>
    </source>
</evidence>
<dbReference type="InterPro" id="IPR003779">
    <property type="entry name" value="CMD-like"/>
</dbReference>
<protein>
    <submittedName>
        <fullName evidence="2">Carboxymuconolactone decarboxylase family protein</fullName>
    </submittedName>
</protein>
<dbReference type="PANTHER" id="PTHR34846">
    <property type="entry name" value="4-CARBOXYMUCONOLACTONE DECARBOXYLASE FAMILY PROTEIN (AFU_ORTHOLOGUE AFUA_6G11590)"/>
    <property type="match status" value="1"/>
</dbReference>